<accession>A0A6A7MW73</accession>
<dbReference type="SUPFAM" id="SSF46785">
    <property type="entry name" value="Winged helix' DNA-binding domain"/>
    <property type="match status" value="1"/>
</dbReference>
<dbReference type="EMBL" id="WHUG01000001">
    <property type="protein sequence ID" value="MQA36864.1"/>
    <property type="molecule type" value="Genomic_DNA"/>
</dbReference>
<dbReference type="Proteomes" id="UP000440498">
    <property type="component" value="Unassembled WGS sequence"/>
</dbReference>
<dbReference type="GO" id="GO:0010288">
    <property type="term" value="P:response to lead ion"/>
    <property type="evidence" value="ECO:0007669"/>
    <property type="project" value="TreeGrafter"/>
</dbReference>
<dbReference type="InterPro" id="IPR036388">
    <property type="entry name" value="WH-like_DNA-bd_sf"/>
</dbReference>
<dbReference type="GO" id="GO:0003700">
    <property type="term" value="F:DNA-binding transcription factor activity"/>
    <property type="evidence" value="ECO:0007669"/>
    <property type="project" value="InterPro"/>
</dbReference>
<dbReference type="SMART" id="SM00418">
    <property type="entry name" value="HTH_ARSR"/>
    <property type="match status" value="1"/>
</dbReference>
<sequence>MDDTPDIASIAALLADPARATIAWTLIDGTRRPAGELAFAANISAQSASAHLAKLVDGGLLTADAQGRHRYFRIASREAAHLIEGLASFSMATRPKQPPPPALVRAMPPQFLQARTCYDHLAGEIAVQLLQTMLDKGWLAGSGQDYELTPTGRQQLAALGVSMESAPGSRRPFARCCVDLTQRRPHLSGALGAALLAMYVSEGWVLRAPRSRVVSITPKGHAAFARLLTPTSAGTDRRNYG</sequence>
<dbReference type="InterPro" id="IPR052543">
    <property type="entry name" value="HTH_Metal-responsive_Reg"/>
</dbReference>
<feature type="domain" description="HTH arsR-type" evidence="1">
    <location>
        <begin position="1"/>
        <end position="94"/>
    </location>
</feature>
<dbReference type="GO" id="GO:0032791">
    <property type="term" value="F:lead ion binding"/>
    <property type="evidence" value="ECO:0007669"/>
    <property type="project" value="TreeGrafter"/>
</dbReference>
<organism evidence="2 3">
    <name type="scientific">Rugamonas aquatica</name>
    <dbReference type="NCBI Taxonomy" id="2743357"/>
    <lineage>
        <taxon>Bacteria</taxon>
        <taxon>Pseudomonadati</taxon>
        <taxon>Pseudomonadota</taxon>
        <taxon>Betaproteobacteria</taxon>
        <taxon>Burkholderiales</taxon>
        <taxon>Oxalobacteraceae</taxon>
        <taxon>Telluria group</taxon>
        <taxon>Rugamonas</taxon>
    </lineage>
</organism>
<dbReference type="GO" id="GO:0003677">
    <property type="term" value="F:DNA binding"/>
    <property type="evidence" value="ECO:0007669"/>
    <property type="project" value="TreeGrafter"/>
</dbReference>
<dbReference type="Gene3D" id="1.10.10.10">
    <property type="entry name" value="Winged helix-like DNA-binding domain superfamily/Winged helix DNA-binding domain"/>
    <property type="match status" value="1"/>
</dbReference>
<dbReference type="PANTHER" id="PTHR39168:SF1">
    <property type="entry name" value="TRANSCRIPTIONAL REGULATORY PROTEIN"/>
    <property type="match status" value="1"/>
</dbReference>
<evidence type="ECO:0000259" key="1">
    <source>
        <dbReference type="PROSITE" id="PS50987"/>
    </source>
</evidence>
<protein>
    <submittedName>
        <fullName evidence="2">Helix-turn-helix domain-containing protein</fullName>
    </submittedName>
</protein>
<gene>
    <name evidence="2" type="ORF">GEV02_01770</name>
</gene>
<evidence type="ECO:0000313" key="3">
    <source>
        <dbReference type="Proteomes" id="UP000440498"/>
    </source>
</evidence>
<dbReference type="PROSITE" id="PS50987">
    <property type="entry name" value="HTH_ARSR_2"/>
    <property type="match status" value="1"/>
</dbReference>
<comment type="caution">
    <text evidence="2">The sequence shown here is derived from an EMBL/GenBank/DDBJ whole genome shotgun (WGS) entry which is preliminary data.</text>
</comment>
<dbReference type="InterPro" id="IPR011991">
    <property type="entry name" value="ArsR-like_HTH"/>
</dbReference>
<dbReference type="AlphaFoldDB" id="A0A6A7MW73"/>
<dbReference type="PANTHER" id="PTHR39168">
    <property type="entry name" value="TRANSCRIPTIONAL REGULATOR-RELATED"/>
    <property type="match status" value="1"/>
</dbReference>
<dbReference type="InterPro" id="IPR001845">
    <property type="entry name" value="HTH_ArsR_DNA-bd_dom"/>
</dbReference>
<proteinExistence type="predicted"/>
<keyword evidence="3" id="KW-1185">Reference proteome</keyword>
<dbReference type="Pfam" id="PF12840">
    <property type="entry name" value="HTH_20"/>
    <property type="match status" value="1"/>
</dbReference>
<dbReference type="RefSeq" id="WP_152836223.1">
    <property type="nucleotide sequence ID" value="NZ_WHUG01000001.1"/>
</dbReference>
<dbReference type="GO" id="GO:0097063">
    <property type="term" value="F:cadmium ion sensor activity"/>
    <property type="evidence" value="ECO:0007669"/>
    <property type="project" value="TreeGrafter"/>
</dbReference>
<name>A0A6A7MW73_9BURK</name>
<dbReference type="GO" id="GO:0046686">
    <property type="term" value="P:response to cadmium ion"/>
    <property type="evidence" value="ECO:0007669"/>
    <property type="project" value="TreeGrafter"/>
</dbReference>
<reference evidence="2 3" key="1">
    <citation type="submission" date="2019-10" db="EMBL/GenBank/DDBJ databases">
        <title>Two novel species isolated from a subtropical stream in China.</title>
        <authorList>
            <person name="Lu H."/>
        </authorList>
    </citation>
    <scope>NUCLEOTIDE SEQUENCE [LARGE SCALE GENOMIC DNA]</scope>
    <source>
        <strain evidence="2 3">FT29W</strain>
    </source>
</reference>
<dbReference type="CDD" id="cd00090">
    <property type="entry name" value="HTH_ARSR"/>
    <property type="match status" value="1"/>
</dbReference>
<dbReference type="InterPro" id="IPR036390">
    <property type="entry name" value="WH_DNA-bd_sf"/>
</dbReference>
<evidence type="ECO:0000313" key="2">
    <source>
        <dbReference type="EMBL" id="MQA36864.1"/>
    </source>
</evidence>